<dbReference type="FunCoup" id="A0A2K1KDU0">
    <property type="interactions" value="3401"/>
</dbReference>
<dbReference type="PANTHER" id="PTHR13384">
    <property type="entry name" value="G PATCH DOMAIN-CONTAINING PROTEIN 1"/>
    <property type="match status" value="1"/>
</dbReference>
<sequence>MAGDDESVCVYYGTPLVSEVELNPRKRKAALDQGKACQVAPWNQEVTDSEGRRRFHGAFSGGFSAGYYNTVGSKEGWAPTAFTSSRQSRADKKSQAAYDFMDEDEKAEYDAKNLEVRSDFDTFGSTAAEYARRQAAKEIGDRPSAIPGPLIDEIIVPVNESTGVKLLRLMGWRGGRQIGPKHIAAASGAKREARKAMMSLAQNESSSKILPGTEESLAVGEDGQLADEEDFDIEVPTATPNFVMNPKKDLYGLGFDPFKDAPEFRERKRAREEDRSGHGGWRGHALALKRPSLFRPNAGKMGAGFGIGALEDLGDEDEDVYDQGMEFEVQELEDDDKPPEKPQKLLLEDPLHKGSTLPGFHLAKEPPKKKPWFSPPIIPKNFSFVHIFNNPLCSERLQDRPAPPAAQPPDDPEQCKYIEGLASFVAKSGPRLEEISKEKQKENPMFGFLFGGPGHDYYVRRLWEEEQKLVKDGKQQIQIDNAQNEKAGKQSNFSSRLAANERGRMLGEIPLPKGPASAQRLDSPVASMVGADDRARLQSALSSTFTSTSSAGESAGNFQPFKNDLAKQSRFEQFLKGKTTGGLWKPVSGGSGLSEAERSQEIFEFETIARMQQEGLTPDKRSHLNAPGKPVPELVAVMGSRFTAAGIETTTTLAEAAVGKELVLRELVKKYPIREENSWRPAPLLCKRFDLLDPFAGKAPPLPKPRSRTESFILLTNPVESNLELRHPPSQANFTQKSVIQDPKISESDERYGEELEQINEKIEPIPERPVDLYKAIFSDDSDDDDELAEPAQLSAHAGDAMKRAEAANTALNRLVAGDFLESLGKELGLEVPEITRPTGDRAEVKERDGGLGRSKNNDEYRRGESKLQSSAPVEVARDQRGFSMRHEKSPLGRQLHKNGTVVEDVYRRDSQQSSRGKVLQSDTNEALFGVKTRRLDVPDAPRRWGDDTSSARHTATGKEAKVSHVPSTVSRYDDTESESDSDKEKALAKQIRREERRLKREKEKRKHKHRKNHSSDKSGKTKKEKSREKERHHHRKRKRQRTESSSGTSSP</sequence>
<feature type="domain" description="SURP motif" evidence="2">
    <location>
        <begin position="417"/>
        <end position="461"/>
    </location>
</feature>
<dbReference type="InterPro" id="IPR000061">
    <property type="entry name" value="Surp"/>
</dbReference>
<reference evidence="3 5" key="1">
    <citation type="journal article" date="2008" name="Science">
        <title>The Physcomitrella genome reveals evolutionary insights into the conquest of land by plants.</title>
        <authorList>
            <person name="Rensing S."/>
            <person name="Lang D."/>
            <person name="Zimmer A."/>
            <person name="Terry A."/>
            <person name="Salamov A."/>
            <person name="Shapiro H."/>
            <person name="Nishiyama T."/>
            <person name="Perroud P.-F."/>
            <person name="Lindquist E."/>
            <person name="Kamisugi Y."/>
            <person name="Tanahashi T."/>
            <person name="Sakakibara K."/>
            <person name="Fujita T."/>
            <person name="Oishi K."/>
            <person name="Shin-I T."/>
            <person name="Kuroki Y."/>
            <person name="Toyoda A."/>
            <person name="Suzuki Y."/>
            <person name="Hashimoto A."/>
            <person name="Yamaguchi K."/>
            <person name="Sugano A."/>
            <person name="Kohara Y."/>
            <person name="Fujiyama A."/>
            <person name="Anterola A."/>
            <person name="Aoki S."/>
            <person name="Ashton N."/>
            <person name="Barbazuk W.B."/>
            <person name="Barker E."/>
            <person name="Bennetzen J."/>
            <person name="Bezanilla M."/>
            <person name="Blankenship R."/>
            <person name="Cho S.H."/>
            <person name="Dutcher S."/>
            <person name="Estelle M."/>
            <person name="Fawcett J.A."/>
            <person name="Gundlach H."/>
            <person name="Hanada K."/>
            <person name="Heyl A."/>
            <person name="Hicks K.A."/>
            <person name="Hugh J."/>
            <person name="Lohr M."/>
            <person name="Mayer K."/>
            <person name="Melkozernov A."/>
            <person name="Murata T."/>
            <person name="Nelson D."/>
            <person name="Pils B."/>
            <person name="Prigge M."/>
            <person name="Reiss B."/>
            <person name="Renner T."/>
            <person name="Rombauts S."/>
            <person name="Rushton P."/>
            <person name="Sanderfoot A."/>
            <person name="Schween G."/>
            <person name="Shiu S.-H."/>
            <person name="Stueber K."/>
            <person name="Theodoulou F.L."/>
            <person name="Tu H."/>
            <person name="Van de Peer Y."/>
            <person name="Verrier P.J."/>
            <person name="Waters E."/>
            <person name="Wood A."/>
            <person name="Yang L."/>
            <person name="Cove D."/>
            <person name="Cuming A."/>
            <person name="Hasebe M."/>
            <person name="Lucas S."/>
            <person name="Mishler D.B."/>
            <person name="Reski R."/>
            <person name="Grigoriev I."/>
            <person name="Quatrano R.S."/>
            <person name="Boore J.L."/>
        </authorList>
    </citation>
    <scope>NUCLEOTIDE SEQUENCE [LARGE SCALE GENOMIC DNA]</scope>
    <source>
        <strain evidence="4 5">cv. Gransden 2004</strain>
    </source>
</reference>
<evidence type="ECO:0000313" key="3">
    <source>
        <dbReference type="EMBL" id="PNR51945.1"/>
    </source>
</evidence>
<dbReference type="GO" id="GO:0005634">
    <property type="term" value="C:nucleus"/>
    <property type="evidence" value="ECO:0000318"/>
    <property type="project" value="GO_Central"/>
</dbReference>
<dbReference type="Gramene" id="Pp3c6_280V3.3">
    <property type="protein sequence ID" value="Pp3c6_280V3.3"/>
    <property type="gene ID" value="Pp3c6_280"/>
</dbReference>
<feature type="compositionally biased region" description="Basic residues" evidence="1">
    <location>
        <begin position="1031"/>
        <end position="1041"/>
    </location>
</feature>
<dbReference type="RefSeq" id="XP_024378879.1">
    <property type="nucleotide sequence ID" value="XM_024523111.2"/>
</dbReference>
<feature type="compositionally biased region" description="Polar residues" evidence="1">
    <location>
        <begin position="912"/>
        <end position="925"/>
    </location>
</feature>
<dbReference type="GO" id="GO:0006397">
    <property type="term" value="P:mRNA processing"/>
    <property type="evidence" value="ECO:0007669"/>
    <property type="project" value="InterPro"/>
</dbReference>
<dbReference type="SUPFAM" id="SSF109905">
    <property type="entry name" value="Surp module (SWAP domain)"/>
    <property type="match status" value="1"/>
</dbReference>
<dbReference type="EMBL" id="ABEU02000006">
    <property type="protein sequence ID" value="PNR51945.1"/>
    <property type="molecule type" value="Genomic_DNA"/>
</dbReference>
<dbReference type="Gene3D" id="1.10.10.790">
    <property type="entry name" value="Surp module"/>
    <property type="match status" value="1"/>
</dbReference>
<gene>
    <name evidence="4" type="primary">LOC112283852</name>
    <name evidence="3" type="ORF">PHYPA_008319</name>
</gene>
<dbReference type="AlphaFoldDB" id="A0A2K1KDU0"/>
<feature type="compositionally biased region" description="Basic and acidic residues" evidence="1">
    <location>
        <begin position="839"/>
        <end position="866"/>
    </location>
</feature>
<name>A0A2K1KDU0_PHYPA</name>
<keyword evidence="5" id="KW-1185">Reference proteome</keyword>
<evidence type="ECO:0000313" key="5">
    <source>
        <dbReference type="Proteomes" id="UP000006727"/>
    </source>
</evidence>
<dbReference type="EnsemblPlants" id="Pp3c6_280V3.1">
    <property type="protein sequence ID" value="Pp3c6_280V3.1"/>
    <property type="gene ID" value="Pp3c6_280"/>
</dbReference>
<dbReference type="PANTHER" id="PTHR13384:SF19">
    <property type="entry name" value="G PATCH DOMAIN-CONTAINING PROTEIN 1"/>
    <property type="match status" value="1"/>
</dbReference>
<dbReference type="GeneID" id="112283852"/>
<reference evidence="4" key="3">
    <citation type="submission" date="2020-12" db="UniProtKB">
        <authorList>
            <consortium name="EnsemblPlants"/>
        </authorList>
    </citation>
    <scope>IDENTIFICATION</scope>
</reference>
<dbReference type="InterPro" id="IPR035967">
    <property type="entry name" value="SWAP/Surp_sf"/>
</dbReference>
<evidence type="ECO:0000313" key="4">
    <source>
        <dbReference type="EnsemblPlants" id="Pp3c6_280V3.1"/>
    </source>
</evidence>
<dbReference type="EnsemblPlants" id="Pp3c6_280V3.3">
    <property type="protein sequence ID" value="Pp3c6_280V3.3"/>
    <property type="gene ID" value="Pp3c6_280"/>
</dbReference>
<feature type="compositionally biased region" description="Basic and acidic residues" evidence="1">
    <location>
        <begin position="876"/>
        <end position="891"/>
    </location>
</feature>
<protein>
    <recommendedName>
        <fullName evidence="2">SURP motif domain-containing protein</fullName>
    </recommendedName>
</protein>
<dbReference type="Pfam" id="PF01805">
    <property type="entry name" value="Surp"/>
    <property type="match status" value="1"/>
</dbReference>
<reference evidence="3 5" key="2">
    <citation type="journal article" date="2018" name="Plant J.">
        <title>The Physcomitrella patens chromosome-scale assembly reveals moss genome structure and evolution.</title>
        <authorList>
            <person name="Lang D."/>
            <person name="Ullrich K.K."/>
            <person name="Murat F."/>
            <person name="Fuchs J."/>
            <person name="Jenkins J."/>
            <person name="Haas F.B."/>
            <person name="Piednoel M."/>
            <person name="Gundlach H."/>
            <person name="Van Bel M."/>
            <person name="Meyberg R."/>
            <person name="Vives C."/>
            <person name="Morata J."/>
            <person name="Symeonidi A."/>
            <person name="Hiss M."/>
            <person name="Muchero W."/>
            <person name="Kamisugi Y."/>
            <person name="Saleh O."/>
            <person name="Blanc G."/>
            <person name="Decker E.L."/>
            <person name="van Gessel N."/>
            <person name="Grimwood J."/>
            <person name="Hayes R.D."/>
            <person name="Graham S.W."/>
            <person name="Gunter L.E."/>
            <person name="McDaniel S.F."/>
            <person name="Hoernstein S.N.W."/>
            <person name="Larsson A."/>
            <person name="Li F.W."/>
            <person name="Perroud P.F."/>
            <person name="Phillips J."/>
            <person name="Ranjan P."/>
            <person name="Rokshar D.S."/>
            <person name="Rothfels C.J."/>
            <person name="Schneider L."/>
            <person name="Shu S."/>
            <person name="Stevenson D.W."/>
            <person name="Thummler F."/>
            <person name="Tillich M."/>
            <person name="Villarreal Aguilar J.C."/>
            <person name="Widiez T."/>
            <person name="Wong G.K."/>
            <person name="Wymore A."/>
            <person name="Zhang Y."/>
            <person name="Zimmer A.D."/>
            <person name="Quatrano R.S."/>
            <person name="Mayer K.F.X."/>
            <person name="Goodstein D."/>
            <person name="Casacuberta J.M."/>
            <person name="Vandepoele K."/>
            <person name="Reski R."/>
            <person name="Cuming A.C."/>
            <person name="Tuskan G.A."/>
            <person name="Maumus F."/>
            <person name="Salse J."/>
            <person name="Schmutz J."/>
            <person name="Rensing S.A."/>
        </authorList>
    </citation>
    <scope>NUCLEOTIDE SEQUENCE [LARGE SCALE GENOMIC DNA]</scope>
    <source>
        <strain evidence="4 5">cv. Gransden 2004</strain>
    </source>
</reference>
<dbReference type="Pfam" id="PF07713">
    <property type="entry name" value="DUF1604"/>
    <property type="match status" value="1"/>
</dbReference>
<dbReference type="KEGG" id="ppp:112283852"/>
<dbReference type="Pfam" id="PF26093">
    <property type="entry name" value="HTH_TGH"/>
    <property type="match status" value="1"/>
</dbReference>
<dbReference type="STRING" id="3218.A0A2K1KDU0"/>
<dbReference type="GO" id="GO:0003723">
    <property type="term" value="F:RNA binding"/>
    <property type="evidence" value="ECO:0000318"/>
    <property type="project" value="GO_Central"/>
</dbReference>
<dbReference type="OrthoDB" id="20507at2759"/>
<dbReference type="Gramene" id="Pp3c6_280V3.1">
    <property type="protein sequence ID" value="Pp3c6_280V3.1"/>
    <property type="gene ID" value="Pp3c6_280"/>
</dbReference>
<feature type="region of interest" description="Disordered" evidence="1">
    <location>
        <begin position="835"/>
        <end position="1052"/>
    </location>
</feature>
<dbReference type="SMART" id="SM00648">
    <property type="entry name" value="SWAP"/>
    <property type="match status" value="1"/>
</dbReference>
<feature type="compositionally biased region" description="Basic and acidic residues" evidence="1">
    <location>
        <begin position="934"/>
        <end position="963"/>
    </location>
</feature>
<dbReference type="Proteomes" id="UP000006727">
    <property type="component" value="Chromosome 6"/>
</dbReference>
<dbReference type="PaxDb" id="3218-PP1S309_60V6.1"/>
<proteinExistence type="predicted"/>
<evidence type="ECO:0000256" key="1">
    <source>
        <dbReference type="SAM" id="MobiDB-lite"/>
    </source>
</evidence>
<feature type="compositionally biased region" description="Basic and acidic residues" evidence="1">
    <location>
        <begin position="1014"/>
        <end position="1030"/>
    </location>
</feature>
<accession>A0A2K1KDU0</accession>
<organism evidence="3">
    <name type="scientific">Physcomitrium patens</name>
    <name type="common">Spreading-leaved earth moss</name>
    <name type="synonym">Physcomitrella patens</name>
    <dbReference type="NCBI Taxonomy" id="3218"/>
    <lineage>
        <taxon>Eukaryota</taxon>
        <taxon>Viridiplantae</taxon>
        <taxon>Streptophyta</taxon>
        <taxon>Embryophyta</taxon>
        <taxon>Bryophyta</taxon>
        <taxon>Bryophytina</taxon>
        <taxon>Bryopsida</taxon>
        <taxon>Funariidae</taxon>
        <taxon>Funariales</taxon>
        <taxon>Funariaceae</taxon>
        <taxon>Physcomitrium</taxon>
    </lineage>
</organism>
<feature type="compositionally biased region" description="Basic residues" evidence="1">
    <location>
        <begin position="1003"/>
        <end position="1013"/>
    </location>
</feature>
<feature type="compositionally biased region" description="Basic and acidic residues" evidence="1">
    <location>
        <begin position="981"/>
        <end position="1002"/>
    </location>
</feature>
<dbReference type="InterPro" id="IPR011666">
    <property type="entry name" value="DUF1604"/>
</dbReference>
<dbReference type="PROSITE" id="PS50128">
    <property type="entry name" value="SURP"/>
    <property type="match status" value="1"/>
</dbReference>
<evidence type="ECO:0000259" key="2">
    <source>
        <dbReference type="PROSITE" id="PS50128"/>
    </source>
</evidence>